<organism evidence="1 2">
    <name type="scientific">Spirosoma pollinicola</name>
    <dbReference type="NCBI Taxonomy" id="2057025"/>
    <lineage>
        <taxon>Bacteria</taxon>
        <taxon>Pseudomonadati</taxon>
        <taxon>Bacteroidota</taxon>
        <taxon>Cytophagia</taxon>
        <taxon>Cytophagales</taxon>
        <taxon>Cytophagaceae</taxon>
        <taxon>Spirosoma</taxon>
    </lineage>
</organism>
<evidence type="ECO:0000313" key="1">
    <source>
        <dbReference type="EMBL" id="AUD02946.1"/>
    </source>
</evidence>
<dbReference type="OrthoDB" id="5430844at2"/>
<keyword evidence="2" id="KW-1185">Reference proteome</keyword>
<reference evidence="1 2" key="1">
    <citation type="submission" date="2017-11" db="EMBL/GenBank/DDBJ databases">
        <title>Taxonomic description and genome sequences of Spirosoma HA7 sp. nov., isolated from pollen microhabitat of Corylus avellana.</title>
        <authorList>
            <person name="Ambika Manirajan B."/>
            <person name="Suarez C."/>
            <person name="Ratering S."/>
            <person name="Geissler-Plaum R."/>
            <person name="Cardinale M."/>
            <person name="Sylvia S."/>
        </authorList>
    </citation>
    <scope>NUCLEOTIDE SEQUENCE [LARGE SCALE GENOMIC DNA]</scope>
    <source>
        <strain evidence="1 2">HA7</strain>
    </source>
</reference>
<dbReference type="Gene3D" id="3.40.50.300">
    <property type="entry name" value="P-loop containing nucleotide triphosphate hydrolases"/>
    <property type="match status" value="1"/>
</dbReference>
<dbReference type="Proteomes" id="UP000232883">
    <property type="component" value="Chromosome"/>
</dbReference>
<keyword evidence="1" id="KW-0808">Transferase</keyword>
<dbReference type="KEGG" id="spir:CWM47_14555"/>
<dbReference type="GO" id="GO:0016301">
    <property type="term" value="F:kinase activity"/>
    <property type="evidence" value="ECO:0007669"/>
    <property type="project" value="UniProtKB-KW"/>
</dbReference>
<proteinExistence type="predicted"/>
<dbReference type="RefSeq" id="WP_100988708.1">
    <property type="nucleotide sequence ID" value="NZ_CP025096.1"/>
</dbReference>
<accession>A0A2K8YZ78</accession>
<dbReference type="InterPro" id="IPR027417">
    <property type="entry name" value="P-loop_NTPase"/>
</dbReference>
<keyword evidence="1" id="KW-0418">Kinase</keyword>
<protein>
    <submittedName>
        <fullName evidence="1">Serine kinase</fullName>
    </submittedName>
</protein>
<dbReference type="EMBL" id="CP025096">
    <property type="protein sequence ID" value="AUD02946.1"/>
    <property type="molecule type" value="Genomic_DNA"/>
</dbReference>
<dbReference type="AlphaFoldDB" id="A0A2K8YZ78"/>
<name>A0A2K8YZ78_9BACT</name>
<gene>
    <name evidence="1" type="ORF">CWM47_14555</name>
</gene>
<evidence type="ECO:0000313" key="2">
    <source>
        <dbReference type="Proteomes" id="UP000232883"/>
    </source>
</evidence>
<sequence length="298" mass="32873">MRKYLAFGLTLETDIDFTGVLPHSTAETDVCISEGSIQQKANRPTRIQRRGIRAKLGITASDIVLNWDGVGIFRVSDGKTIVYQNNGADEGTIRLFLLSEVIGLVLYQRGLLLLHGSAVKFGDDAAVFLGIPGAGKSTTAAAFGKAGHTVLTDDLVAVQLIDGRPYVIPAFGQYKIWKNTVDGLNVDESKLEPSFEGSTKFLVNQSVTDFPQTPIPLRMITLLYPPNSRKQTERIKPLHAPVELLKHFPLPVQLLTGQYLKTHFQDALTITRFATINQLKRPDGFDALSLFVQEFSFD</sequence>
<dbReference type="SUPFAM" id="SSF53795">
    <property type="entry name" value="PEP carboxykinase-like"/>
    <property type="match status" value="1"/>
</dbReference>